<dbReference type="PANTHER" id="PTHR33209:SF1">
    <property type="entry name" value="PEPTIDASE S49 DOMAIN-CONTAINING PROTEIN"/>
    <property type="match status" value="1"/>
</dbReference>
<dbReference type="STRING" id="135739.BTO32_11415"/>
<sequence>MRFWNHAAGEPWAITESALSTILTIAAREHELPQALSARRGRNLINTQVTEERDGVAVIPVVGPLFRYANLFTAISGASSYEILAKDFTAALDNPDIRGIVLDIDSPGGEVNGCAEFANMIYEARGIKPILAYASGDAASGAYWIASACDQIVVSETSSLGSIGVVAVYRGGEAASDRVEIVSSQSPLKRLDPQSDEGRLRLQARIDAMAQVFIDTVARNRGVDPTKVVKDFGAGDVLVGRKAVQNGLADRTGSLEKTIADIPDSKPAGNPSPGPSRQPHTSTLQHEETVMDLETLQAEHPQLVAALIAQGVDQGRAQERERIGAIVGAESAQGREQLARHLAFATDMPAEMAVAALEAAPVQAAQAPETPTATSGFEQVMAAMGNPAIEPDGDDEEDALEDVAKRLAAYR</sequence>
<keyword evidence="2" id="KW-0645">Protease</keyword>
<accession>A0A1V2DRE2</accession>
<evidence type="ECO:0000259" key="6">
    <source>
        <dbReference type="Pfam" id="PF01343"/>
    </source>
</evidence>
<dbReference type="AlphaFoldDB" id="A0A1V2DRE2"/>
<evidence type="ECO:0000256" key="4">
    <source>
        <dbReference type="ARBA" id="ARBA00022825"/>
    </source>
</evidence>
<dbReference type="InterPro" id="IPR033855">
    <property type="entry name" value="Protein_C"/>
</dbReference>
<organism evidence="7 8">
    <name type="scientific">Marinobacter lutaoensis</name>
    <dbReference type="NCBI Taxonomy" id="135739"/>
    <lineage>
        <taxon>Bacteria</taxon>
        <taxon>Pseudomonadati</taxon>
        <taxon>Pseudomonadota</taxon>
        <taxon>Gammaproteobacteria</taxon>
        <taxon>Pseudomonadales</taxon>
        <taxon>Marinobacteraceae</taxon>
        <taxon>Marinobacter</taxon>
    </lineage>
</organism>
<proteinExistence type="inferred from homology"/>
<evidence type="ECO:0000256" key="5">
    <source>
        <dbReference type="SAM" id="MobiDB-lite"/>
    </source>
</evidence>
<dbReference type="SUPFAM" id="SSF52096">
    <property type="entry name" value="ClpP/crotonase"/>
    <property type="match status" value="1"/>
</dbReference>
<dbReference type="PANTHER" id="PTHR33209">
    <property type="entry name" value="PROTEASE 4"/>
    <property type="match status" value="1"/>
</dbReference>
<evidence type="ECO:0000256" key="1">
    <source>
        <dbReference type="ARBA" id="ARBA00008683"/>
    </source>
</evidence>
<evidence type="ECO:0000313" key="7">
    <source>
        <dbReference type="EMBL" id="ONF43285.1"/>
    </source>
</evidence>
<protein>
    <recommendedName>
        <fullName evidence="6">Peptidase S49 domain-containing protein</fullName>
    </recommendedName>
</protein>
<keyword evidence="3" id="KW-0378">Hydrolase</keyword>
<dbReference type="Pfam" id="PF01343">
    <property type="entry name" value="Peptidase_S49"/>
    <property type="match status" value="1"/>
</dbReference>
<dbReference type="Gene3D" id="3.90.226.10">
    <property type="entry name" value="2-enoyl-CoA Hydratase, Chain A, domain 1"/>
    <property type="match status" value="1"/>
</dbReference>
<dbReference type="Proteomes" id="UP000189339">
    <property type="component" value="Unassembled WGS sequence"/>
</dbReference>
<dbReference type="CDD" id="cd07022">
    <property type="entry name" value="S49_Sppa_36K_type"/>
    <property type="match status" value="1"/>
</dbReference>
<name>A0A1V2DRE2_9GAMM</name>
<dbReference type="EMBL" id="MSCW01000007">
    <property type="protein sequence ID" value="ONF43285.1"/>
    <property type="molecule type" value="Genomic_DNA"/>
</dbReference>
<dbReference type="InterPro" id="IPR002142">
    <property type="entry name" value="Peptidase_S49"/>
</dbReference>
<dbReference type="RefSeq" id="WP_076724756.1">
    <property type="nucleotide sequence ID" value="NZ_MSCW01000007.1"/>
</dbReference>
<keyword evidence="4" id="KW-0720">Serine protease</keyword>
<dbReference type="GO" id="GO:0008236">
    <property type="term" value="F:serine-type peptidase activity"/>
    <property type="evidence" value="ECO:0007669"/>
    <property type="project" value="UniProtKB-KW"/>
</dbReference>
<dbReference type="GO" id="GO:0006508">
    <property type="term" value="P:proteolysis"/>
    <property type="evidence" value="ECO:0007669"/>
    <property type="project" value="UniProtKB-KW"/>
</dbReference>
<feature type="region of interest" description="Disordered" evidence="5">
    <location>
        <begin position="250"/>
        <end position="284"/>
    </location>
</feature>
<gene>
    <name evidence="7" type="ORF">BTO32_11415</name>
</gene>
<evidence type="ECO:0000313" key="8">
    <source>
        <dbReference type="Proteomes" id="UP000189339"/>
    </source>
</evidence>
<feature type="domain" description="Peptidase S49" evidence="6">
    <location>
        <begin position="127"/>
        <end position="261"/>
    </location>
</feature>
<evidence type="ECO:0000256" key="2">
    <source>
        <dbReference type="ARBA" id="ARBA00022670"/>
    </source>
</evidence>
<comment type="caution">
    <text evidence="7">The sequence shown here is derived from an EMBL/GenBank/DDBJ whole genome shotgun (WGS) entry which is preliminary data.</text>
</comment>
<keyword evidence="8" id="KW-1185">Reference proteome</keyword>
<comment type="similarity">
    <text evidence="1">Belongs to the peptidase S49 family.</text>
</comment>
<dbReference type="InterPro" id="IPR029045">
    <property type="entry name" value="ClpP/crotonase-like_dom_sf"/>
</dbReference>
<evidence type="ECO:0000256" key="3">
    <source>
        <dbReference type="ARBA" id="ARBA00022801"/>
    </source>
</evidence>
<reference evidence="7 8" key="1">
    <citation type="submission" date="2016-12" db="EMBL/GenBank/DDBJ databases">
        <title>Marinobacter lutaoensis whole genome sequencing.</title>
        <authorList>
            <person name="Verma A."/>
            <person name="Krishnamurthi S."/>
        </authorList>
    </citation>
    <scope>NUCLEOTIDE SEQUENCE [LARGE SCALE GENOMIC DNA]</scope>
    <source>
        <strain evidence="7 8">T5054</strain>
    </source>
</reference>